<evidence type="ECO:0000256" key="2">
    <source>
        <dbReference type="SAM" id="Phobius"/>
    </source>
</evidence>
<feature type="compositionally biased region" description="Low complexity" evidence="1">
    <location>
        <begin position="61"/>
        <end position="76"/>
    </location>
</feature>
<evidence type="ECO:0000313" key="5">
    <source>
        <dbReference type="Proteomes" id="UP000789595"/>
    </source>
</evidence>
<gene>
    <name evidence="4" type="ORF">PECAL_3P05070</name>
</gene>
<feature type="domain" description="DUF1279" evidence="3">
    <location>
        <begin position="146"/>
        <end position="235"/>
    </location>
</feature>
<dbReference type="InterPro" id="IPR009688">
    <property type="entry name" value="FAM210A/B-like_dom"/>
</dbReference>
<dbReference type="OrthoDB" id="426386at2759"/>
<comment type="caution">
    <text evidence="4">The sequence shown here is derived from an EMBL/GenBank/DDBJ whole genome shotgun (WGS) entry which is preliminary data.</text>
</comment>
<evidence type="ECO:0000259" key="3">
    <source>
        <dbReference type="Pfam" id="PF06916"/>
    </source>
</evidence>
<keyword evidence="2" id="KW-1133">Transmembrane helix</keyword>
<feature type="transmembrane region" description="Helical" evidence="2">
    <location>
        <begin position="154"/>
        <end position="178"/>
    </location>
</feature>
<evidence type="ECO:0000256" key="1">
    <source>
        <dbReference type="SAM" id="MobiDB-lite"/>
    </source>
</evidence>
<feature type="transmembrane region" description="Helical" evidence="2">
    <location>
        <begin position="212"/>
        <end position="237"/>
    </location>
</feature>
<organism evidence="4 5">
    <name type="scientific">Pelagomonas calceolata</name>
    <dbReference type="NCBI Taxonomy" id="35677"/>
    <lineage>
        <taxon>Eukaryota</taxon>
        <taxon>Sar</taxon>
        <taxon>Stramenopiles</taxon>
        <taxon>Ochrophyta</taxon>
        <taxon>Pelagophyceae</taxon>
        <taxon>Pelagomonadales</taxon>
        <taxon>Pelagomonadaceae</taxon>
        <taxon>Pelagomonas</taxon>
    </lineage>
</organism>
<proteinExistence type="predicted"/>
<evidence type="ECO:0000313" key="4">
    <source>
        <dbReference type="EMBL" id="CAH0370611.1"/>
    </source>
</evidence>
<feature type="region of interest" description="Disordered" evidence="1">
    <location>
        <begin position="49"/>
        <end position="93"/>
    </location>
</feature>
<keyword evidence="2" id="KW-0472">Membrane</keyword>
<dbReference type="InterPro" id="IPR045866">
    <property type="entry name" value="FAM210A/B-like"/>
</dbReference>
<name>A0A8J2SGY0_9STRA</name>
<keyword evidence="2" id="KW-0812">Transmembrane</keyword>
<dbReference type="EMBL" id="CAKKNE010000003">
    <property type="protein sequence ID" value="CAH0370611.1"/>
    <property type="molecule type" value="Genomic_DNA"/>
</dbReference>
<accession>A0A8J2SGY0</accession>
<keyword evidence="5" id="KW-1185">Reference proteome</keyword>
<dbReference type="PANTHER" id="PTHR21377:SF0">
    <property type="entry name" value="PROTEIN FAM210B, MITOCHONDRIAL"/>
    <property type="match status" value="1"/>
</dbReference>
<feature type="compositionally biased region" description="Gly residues" evidence="1">
    <location>
        <begin position="51"/>
        <end position="60"/>
    </location>
</feature>
<sequence>MAFRATRVLTRHARQRSSSVIAQLPRVTRSATSTTGGITQRFCTPTRRAFGAGGLSGSGPPGAHTDASASRRSFGAGSIGGRPRDDDDDDDAKSMRRQKFDAFVERGKERLGPERVERLERLNEKRKVHAAYVREAGKGSELSMSERMKRLVSAYGPLALGFHVTTEVVVCGLFYLAVDHGLDVGALLRVVESMTGTDMSTVVSSGAGTLGVAYALTVALTGIPRTFLTIAATPYIARKLGWRPKKDV</sequence>
<dbReference type="Proteomes" id="UP000789595">
    <property type="component" value="Unassembled WGS sequence"/>
</dbReference>
<dbReference type="GO" id="GO:0005739">
    <property type="term" value="C:mitochondrion"/>
    <property type="evidence" value="ECO:0007669"/>
    <property type="project" value="TreeGrafter"/>
</dbReference>
<dbReference type="PANTHER" id="PTHR21377">
    <property type="entry name" value="PROTEIN FAM210B, MITOCHONDRIAL"/>
    <property type="match status" value="1"/>
</dbReference>
<dbReference type="AlphaFoldDB" id="A0A8J2SGY0"/>
<reference evidence="4" key="1">
    <citation type="submission" date="2021-11" db="EMBL/GenBank/DDBJ databases">
        <authorList>
            <consortium name="Genoscope - CEA"/>
            <person name="William W."/>
        </authorList>
    </citation>
    <scope>NUCLEOTIDE SEQUENCE</scope>
</reference>
<dbReference type="Pfam" id="PF06916">
    <property type="entry name" value="FAM210A-B_dom"/>
    <property type="match status" value="1"/>
</dbReference>
<protein>
    <recommendedName>
        <fullName evidence="3">DUF1279 domain-containing protein</fullName>
    </recommendedName>
</protein>